<feature type="region of interest" description="Disordered" evidence="1">
    <location>
        <begin position="1223"/>
        <end position="1242"/>
    </location>
</feature>
<feature type="region of interest" description="Disordered" evidence="1">
    <location>
        <begin position="502"/>
        <end position="527"/>
    </location>
</feature>
<accession>A0A2N5VB65</accession>
<proteinExistence type="predicted"/>
<feature type="compositionally biased region" description="Basic residues" evidence="1">
    <location>
        <begin position="515"/>
        <end position="524"/>
    </location>
</feature>
<feature type="compositionally biased region" description="Polar residues" evidence="1">
    <location>
        <begin position="1189"/>
        <end position="1209"/>
    </location>
</feature>
<feature type="region of interest" description="Disordered" evidence="1">
    <location>
        <begin position="955"/>
        <end position="1005"/>
    </location>
</feature>
<feature type="region of interest" description="Disordered" evidence="1">
    <location>
        <begin position="229"/>
        <end position="298"/>
    </location>
</feature>
<dbReference type="Proteomes" id="UP000235392">
    <property type="component" value="Unassembled WGS sequence"/>
</dbReference>
<feature type="compositionally biased region" description="Low complexity" evidence="1">
    <location>
        <begin position="384"/>
        <end position="416"/>
    </location>
</feature>
<feature type="compositionally biased region" description="Basic and acidic residues" evidence="1">
    <location>
        <begin position="251"/>
        <end position="262"/>
    </location>
</feature>
<feature type="compositionally biased region" description="Low complexity" evidence="1">
    <location>
        <begin position="106"/>
        <end position="127"/>
    </location>
</feature>
<feature type="region of interest" description="Disordered" evidence="1">
    <location>
        <begin position="53"/>
        <end position="137"/>
    </location>
</feature>
<feature type="region of interest" description="Disordered" evidence="1">
    <location>
        <begin position="314"/>
        <end position="455"/>
    </location>
</feature>
<feature type="region of interest" description="Disordered" evidence="1">
    <location>
        <begin position="1016"/>
        <end position="1035"/>
    </location>
</feature>
<feature type="compositionally biased region" description="Basic and acidic residues" evidence="1">
    <location>
        <begin position="22"/>
        <end position="31"/>
    </location>
</feature>
<feature type="compositionally biased region" description="Polar residues" evidence="1">
    <location>
        <begin position="1223"/>
        <end position="1234"/>
    </location>
</feature>
<feature type="compositionally biased region" description="Acidic residues" evidence="1">
    <location>
        <begin position="314"/>
        <end position="324"/>
    </location>
</feature>
<feature type="compositionally biased region" description="Pro residues" evidence="1">
    <location>
        <begin position="92"/>
        <end position="103"/>
    </location>
</feature>
<feature type="compositionally biased region" description="Polar residues" evidence="1">
    <location>
        <begin position="955"/>
        <end position="969"/>
    </location>
</feature>
<feature type="region of interest" description="Disordered" evidence="1">
    <location>
        <begin position="890"/>
        <end position="939"/>
    </location>
</feature>
<feature type="compositionally biased region" description="Polar residues" evidence="1">
    <location>
        <begin position="53"/>
        <end position="74"/>
    </location>
</feature>
<feature type="compositionally biased region" description="Low complexity" evidence="1">
    <location>
        <begin position="231"/>
        <end position="250"/>
    </location>
</feature>
<feature type="compositionally biased region" description="Low complexity" evidence="1">
    <location>
        <begin position="568"/>
        <end position="596"/>
    </location>
</feature>
<feature type="region of interest" description="Disordered" evidence="1">
    <location>
        <begin position="1456"/>
        <end position="1530"/>
    </location>
</feature>
<dbReference type="Gene3D" id="2.30.29.30">
    <property type="entry name" value="Pleckstrin-homology domain (PH domain)/Phosphotyrosine-binding domain (PTB)"/>
    <property type="match status" value="1"/>
</dbReference>
<feature type="compositionally biased region" description="Polar residues" evidence="1">
    <location>
        <begin position="652"/>
        <end position="669"/>
    </location>
</feature>
<dbReference type="SUPFAM" id="SSF50729">
    <property type="entry name" value="PH domain-like"/>
    <property type="match status" value="1"/>
</dbReference>
<evidence type="ECO:0000256" key="1">
    <source>
        <dbReference type="SAM" id="MobiDB-lite"/>
    </source>
</evidence>
<evidence type="ECO:0000313" key="3">
    <source>
        <dbReference type="Proteomes" id="UP000235392"/>
    </source>
</evidence>
<reference evidence="2 3" key="1">
    <citation type="submission" date="2017-11" db="EMBL/GenBank/DDBJ databases">
        <title>De novo assembly and phasing of dikaryotic genomes from two isolates of Puccinia coronata f. sp. avenae, the causal agent of oat crown rust.</title>
        <authorList>
            <person name="Miller M.E."/>
            <person name="Zhang Y."/>
            <person name="Omidvar V."/>
            <person name="Sperschneider J."/>
            <person name="Schwessinger B."/>
            <person name="Raley C."/>
            <person name="Palmer J.M."/>
            <person name="Garnica D."/>
            <person name="Upadhyaya N."/>
            <person name="Rathjen J."/>
            <person name="Taylor J.M."/>
            <person name="Park R.F."/>
            <person name="Dodds P.N."/>
            <person name="Hirsch C.D."/>
            <person name="Kianian S.F."/>
            <person name="Figueroa M."/>
        </authorList>
    </citation>
    <scope>NUCLEOTIDE SEQUENCE [LARGE SCALE GENOMIC DNA]</scope>
    <source>
        <strain evidence="2">12SD80</strain>
    </source>
</reference>
<feature type="region of interest" description="Disordered" evidence="1">
    <location>
        <begin position="649"/>
        <end position="698"/>
    </location>
</feature>
<feature type="region of interest" description="Disordered" evidence="1">
    <location>
        <begin position="1088"/>
        <end position="1210"/>
    </location>
</feature>
<feature type="compositionally biased region" description="Polar residues" evidence="1">
    <location>
        <begin position="1088"/>
        <end position="1097"/>
    </location>
</feature>
<feature type="compositionally biased region" description="Low complexity" evidence="1">
    <location>
        <begin position="922"/>
        <end position="933"/>
    </location>
</feature>
<feature type="compositionally biased region" description="Polar residues" evidence="1">
    <location>
        <begin position="1"/>
        <end position="11"/>
    </location>
</feature>
<comment type="caution">
    <text evidence="2">The sequence shown here is derived from an EMBL/GenBank/DDBJ whole genome shotgun (WGS) entry which is preliminary data.</text>
</comment>
<feature type="compositionally biased region" description="Polar residues" evidence="1">
    <location>
        <begin position="281"/>
        <end position="298"/>
    </location>
</feature>
<dbReference type="InterPro" id="IPR011993">
    <property type="entry name" value="PH-like_dom_sf"/>
</dbReference>
<feature type="compositionally biased region" description="Polar residues" evidence="1">
    <location>
        <begin position="1462"/>
        <end position="1473"/>
    </location>
</feature>
<feature type="compositionally biased region" description="Polar residues" evidence="1">
    <location>
        <begin position="612"/>
        <end position="623"/>
    </location>
</feature>
<dbReference type="EMBL" id="PGCI01000033">
    <property type="protein sequence ID" value="PLW47156.1"/>
    <property type="molecule type" value="Genomic_DNA"/>
</dbReference>
<protein>
    <recommendedName>
        <fullName evidence="4">PH domain-containing protein</fullName>
    </recommendedName>
</protein>
<feature type="compositionally biased region" description="Polar residues" evidence="1">
    <location>
        <begin position="555"/>
        <end position="567"/>
    </location>
</feature>
<feature type="compositionally biased region" description="Polar residues" evidence="1">
    <location>
        <begin position="174"/>
        <end position="183"/>
    </location>
</feature>
<name>A0A2N5VB65_9BASI</name>
<dbReference type="PANTHER" id="PTHR37283">
    <property type="entry name" value="PH DOMAIN-CONTAINING PROTEIN YHR131C"/>
    <property type="match status" value="1"/>
</dbReference>
<feature type="region of interest" description="Disordered" evidence="1">
    <location>
        <begin position="1"/>
        <end position="39"/>
    </location>
</feature>
<feature type="region of interest" description="Disordered" evidence="1">
    <location>
        <begin position="151"/>
        <end position="214"/>
    </location>
</feature>
<feature type="compositionally biased region" description="Acidic residues" evidence="1">
    <location>
        <begin position="978"/>
        <end position="992"/>
    </location>
</feature>
<sequence>MDRASSSNTLLPTGIDSFKQTGYEDHERRALEQPPELPYLYKRWIPSPEEMLRQSSTFQLSPARTSSEQASQQSRTRRRWSALINGSCTPTVQPPPPPSPPPDYFSLSNLSDPPLLNPADAGPSSSHSPPPTSTTPSEAFLRLCRRFSSNSHSFPLSSAPPPAAVPRSHHSFTRPRSYSQPRQPSLIPTRWSTSQSHDVPSSQSSCNQKNKSRRSFRTHLTSFLHHVFTIHRPAPTAHSTTTTRTTTTATHQHDQHPTDKSFNRQSTQLTRLHQRQRRSSILPSHPNNRGPQSLNLSIANNHLDPHLNRLRIDEEEEEDDDDRPPDESHRQANRRRALADLERGLQQAADRPGPDHLPPRRPAPTTCDTHDRIENQSCSALPVTPTTTTAATPTAATPTAATPTAATPTAATTTATQSLPFVAQGDREPPSGRTRTPLENPAHHGGPNIQPEDRWIQVSTTSSSTDRVGLMCDSLLVVDDHRQPSHLAPSIHSILFSCSPSAGRVVQSEHPQQQQHHHHHHHHQGAITNLNQKAMPILAHSPIASFPLIRRRHASSPTAGPHSSSIQSHPFPTTTTTSSSSSTTTGHHPISSSTDSPLPPSHLKPSSASHSNLSQLYQSQPSDPSHILRPFRPFSTCASQFEKLHAKMSTARLRTSSTLNPTTTNQTVPRSPPVHISGLGNNPPHGRDLSPSQSPNHLRKPMEIRLPWETIRNEQPFDANHPAHPAPSAAALCLLDSPHPQIALSPSLVSIDRNSDSSSSHTTLTSEPGFKKISKASPWIAGSPPELELSFLYNSPSLLSGIPYAEDSPSSEPLPAILSTADIAAPLTSSLDANSGTSEPTTIVTSTACSNSQQQMACSLPRTQQAMARTLPRLQSSAQSDELPDRVVNLSISSGSSSPNMTSRLRSTPSPRHSASPQSNDSLVASSSQLLSSPRQPHLPTRLRALPLLNSYPVTSTQVRHPSGSSASGHSDRRSTEDEVEAEDQGGSDETDGISFEDRSQVDCTTQEVEPILLTPKLLPHAPPPPSSHLVAGPPIPTSLHDWITFDAQTPSVSQTKSPPLNRGHESSHRPTPSSNYTSYFAVATSSTSCTSPTVQSPGDRARILLSSPPSSSKVAIPRSTRPALTPHRSHSASRLPQLVTSQTSPESNRSVQRQSSVCARTSKNVDTPAIVVSSNSNPTPATAKERQPTLSPRSDLLASQTSTSQRHQSMYELWPSPSLPSYQASLQSSTGNNKHVVVPREEEGREKLPKYSCAIHLEGWMPRKMEFKSPGIQAKDRAWKRQYVIVHGTMIRVYRSDPHVHSLASSEDPYSSHFVHGPSNSPLASTCGITSSSKSNASVPPPLHFHQGQYDSAPVTSLKEAALVKATQFPTHHNCLHRVYSLQNAESGLAADYVKKKYIVRVRAEGEQFLLQAKDDRGVIDLIEALQAATNVSLDLDMRPLPKFITLPRRRRRRRIGDRAASSSAVGNSRNNRPAAGRDLGTAVVDGMVAEAQASRRSRRQSSWMDEASGDRMADMLAEEQEAYLQGRS</sequence>
<feature type="compositionally biased region" description="Low complexity" evidence="1">
    <location>
        <begin position="192"/>
        <end position="209"/>
    </location>
</feature>
<feature type="region of interest" description="Disordered" evidence="1">
    <location>
        <begin position="553"/>
        <end position="631"/>
    </location>
</feature>
<evidence type="ECO:0008006" key="4">
    <source>
        <dbReference type="Google" id="ProtNLM"/>
    </source>
</evidence>
<feature type="region of interest" description="Disordered" evidence="1">
    <location>
        <begin position="1051"/>
        <end position="1076"/>
    </location>
</feature>
<evidence type="ECO:0000313" key="2">
    <source>
        <dbReference type="EMBL" id="PLW47156.1"/>
    </source>
</evidence>
<gene>
    <name evidence="2" type="ORF">PCASD_02337</name>
</gene>
<organism evidence="2 3">
    <name type="scientific">Puccinia coronata f. sp. avenae</name>
    <dbReference type="NCBI Taxonomy" id="200324"/>
    <lineage>
        <taxon>Eukaryota</taxon>
        <taxon>Fungi</taxon>
        <taxon>Dikarya</taxon>
        <taxon>Basidiomycota</taxon>
        <taxon>Pucciniomycotina</taxon>
        <taxon>Pucciniomycetes</taxon>
        <taxon>Pucciniales</taxon>
        <taxon>Pucciniaceae</taxon>
        <taxon>Puccinia</taxon>
    </lineage>
</organism>
<feature type="compositionally biased region" description="Polar residues" evidence="1">
    <location>
        <begin position="1133"/>
        <end position="1166"/>
    </location>
</feature>
<feature type="compositionally biased region" description="Polar residues" evidence="1">
    <location>
        <begin position="899"/>
        <end position="921"/>
    </location>
</feature>
<dbReference type="PANTHER" id="PTHR37283:SF1">
    <property type="entry name" value="PH DOMAIN-CONTAINING PROTEIN YHR131C"/>
    <property type="match status" value="1"/>
</dbReference>